<dbReference type="OrthoDB" id="704021at2"/>
<feature type="domain" description="Protein FecR C-terminal" evidence="3">
    <location>
        <begin position="307"/>
        <end position="375"/>
    </location>
</feature>
<reference evidence="4 5" key="1">
    <citation type="journal article" date="2012" name="J. Bacteriol.">
        <title>Genome Sequence of the Halotolerant Bacterium Imtechella halotolerans K1T.</title>
        <authorList>
            <person name="Kumar S."/>
            <person name="Vikram S."/>
            <person name="Subramanian S."/>
            <person name="Raghava G.P."/>
            <person name="Pinnaka A.K."/>
        </authorList>
    </citation>
    <scope>NUCLEOTIDE SEQUENCE [LARGE SCALE GENOMIC DNA]</scope>
    <source>
        <strain evidence="4 5">K1</strain>
    </source>
</reference>
<dbReference type="Pfam" id="PF16344">
    <property type="entry name" value="FecR_C"/>
    <property type="match status" value="1"/>
</dbReference>
<keyword evidence="1" id="KW-0472">Membrane</keyword>
<dbReference type="FunFam" id="2.60.120.1440:FF:000001">
    <property type="entry name" value="Putative anti-sigma factor"/>
    <property type="match status" value="1"/>
</dbReference>
<feature type="transmembrane region" description="Helical" evidence="1">
    <location>
        <begin position="73"/>
        <end position="96"/>
    </location>
</feature>
<dbReference type="AlphaFoldDB" id="I0W7E2"/>
<keyword evidence="1" id="KW-0812">Transmembrane</keyword>
<dbReference type="Gene3D" id="3.55.50.30">
    <property type="match status" value="1"/>
</dbReference>
<dbReference type="GO" id="GO:0016989">
    <property type="term" value="F:sigma factor antagonist activity"/>
    <property type="evidence" value="ECO:0007669"/>
    <property type="project" value="TreeGrafter"/>
</dbReference>
<dbReference type="InterPro" id="IPR032508">
    <property type="entry name" value="FecR_C"/>
</dbReference>
<dbReference type="PATRIC" id="fig|946077.3.peg.2507"/>
<dbReference type="PANTHER" id="PTHR30273:SF2">
    <property type="entry name" value="PROTEIN FECR"/>
    <property type="match status" value="1"/>
</dbReference>
<evidence type="ECO:0000259" key="3">
    <source>
        <dbReference type="Pfam" id="PF16344"/>
    </source>
</evidence>
<dbReference type="PANTHER" id="PTHR30273">
    <property type="entry name" value="PERIPLASMIC SIGNAL SENSOR AND SIGMA FACTOR ACTIVATOR FECR-RELATED"/>
    <property type="match status" value="1"/>
</dbReference>
<dbReference type="Pfam" id="PF04773">
    <property type="entry name" value="FecR"/>
    <property type="match status" value="1"/>
</dbReference>
<sequence length="376" mass="42868">MKKKLIAYLSDKEFSTKKKVQDRIIHSSKKEQKLVEYYKLNYQILLATEDLDDKRIYSDIIKEIESKEKPTPWYFSTWLNIAASLIFLIGLGSMYFNQSTPSIPLNVAPKLDDIVLIFEDGSQEILSNPTNETSLFKNGKKIGSLSNEQLALQKEDSKEYPTSQTLKIPYGKQFKLILSDGSQVYLNAGTTLTYPTTFNTSGNRELFLDGEAYFEVTHDSKRPFVVHTSTMDVAVLGTEFNVSSYPLETNKEVVLVSGKVAVSLPDNHLKKSNILNPGDKASHSNSQQALEITKVDTRLYTAWKENELIFKNTAFGTIIKRLERHYNVTIINHKEHLNNEYFSARFKNASIEEVLSYLAESYQLKYTVDGHQITIN</sequence>
<keyword evidence="1" id="KW-1133">Transmembrane helix</keyword>
<gene>
    <name evidence="4" type="ORF">W5A_12411</name>
</gene>
<dbReference type="InterPro" id="IPR012373">
    <property type="entry name" value="Ferrdict_sens_TM"/>
</dbReference>
<proteinExistence type="predicted"/>
<evidence type="ECO:0000259" key="2">
    <source>
        <dbReference type="Pfam" id="PF04773"/>
    </source>
</evidence>
<name>I0W7E2_9FLAO</name>
<organism evidence="4 5">
    <name type="scientific">Imtechella halotolerans K1</name>
    <dbReference type="NCBI Taxonomy" id="946077"/>
    <lineage>
        <taxon>Bacteria</taxon>
        <taxon>Pseudomonadati</taxon>
        <taxon>Bacteroidota</taxon>
        <taxon>Flavobacteriia</taxon>
        <taxon>Flavobacteriales</taxon>
        <taxon>Flavobacteriaceae</taxon>
        <taxon>Imtechella</taxon>
    </lineage>
</organism>
<dbReference type="InterPro" id="IPR006860">
    <property type="entry name" value="FecR"/>
</dbReference>
<keyword evidence="5" id="KW-1185">Reference proteome</keyword>
<evidence type="ECO:0000313" key="5">
    <source>
        <dbReference type="Proteomes" id="UP000005938"/>
    </source>
</evidence>
<dbReference type="RefSeq" id="WP_008241171.1">
    <property type="nucleotide sequence ID" value="NZ_AJJU01000037.1"/>
</dbReference>
<protein>
    <submittedName>
        <fullName evidence="4">Anti-sigma factor</fullName>
    </submittedName>
</protein>
<dbReference type="eggNOG" id="COG3712">
    <property type="taxonomic scope" value="Bacteria"/>
</dbReference>
<dbReference type="EMBL" id="AJJU01000037">
    <property type="protein sequence ID" value="EID72308.1"/>
    <property type="molecule type" value="Genomic_DNA"/>
</dbReference>
<dbReference type="Proteomes" id="UP000005938">
    <property type="component" value="Unassembled WGS sequence"/>
</dbReference>
<accession>I0W7E2</accession>
<comment type="caution">
    <text evidence="4">The sequence shown here is derived from an EMBL/GenBank/DDBJ whole genome shotgun (WGS) entry which is preliminary data.</text>
</comment>
<dbReference type="Gene3D" id="2.60.120.1440">
    <property type="match status" value="1"/>
</dbReference>
<dbReference type="STRING" id="946077.W5A_12411"/>
<evidence type="ECO:0000256" key="1">
    <source>
        <dbReference type="SAM" id="Phobius"/>
    </source>
</evidence>
<evidence type="ECO:0000313" key="4">
    <source>
        <dbReference type="EMBL" id="EID72308.1"/>
    </source>
</evidence>
<feature type="domain" description="FecR protein" evidence="2">
    <location>
        <begin position="167"/>
        <end position="260"/>
    </location>
</feature>